<evidence type="ECO:0000259" key="13">
    <source>
        <dbReference type="Pfam" id="PF00291"/>
    </source>
</evidence>
<dbReference type="EC" id="4.2.3.1" evidence="4 11"/>
<evidence type="ECO:0000256" key="12">
    <source>
        <dbReference type="PIRSR" id="PIRSR604450-51"/>
    </source>
</evidence>
<dbReference type="SUPFAM" id="SSF53686">
    <property type="entry name" value="Tryptophan synthase beta subunit-like PLP-dependent enzymes"/>
    <property type="match status" value="1"/>
</dbReference>
<evidence type="ECO:0000313" key="15">
    <source>
        <dbReference type="EMBL" id="ADH85348.1"/>
    </source>
</evidence>
<dbReference type="InterPro" id="IPR000634">
    <property type="entry name" value="Ser/Thr_deHydtase_PyrdxlP-BS"/>
</dbReference>
<dbReference type="Pfam" id="PF00291">
    <property type="entry name" value="PALP"/>
    <property type="match status" value="1"/>
</dbReference>
<dbReference type="FunCoup" id="D6Z193">
    <property type="interactions" value="316"/>
</dbReference>
<feature type="modified residue" description="N6-(pyridoxal phosphate)lysine" evidence="12">
    <location>
        <position position="110"/>
    </location>
</feature>
<evidence type="ECO:0000256" key="9">
    <source>
        <dbReference type="ARBA" id="ARBA00023239"/>
    </source>
</evidence>
<dbReference type="Gene3D" id="3.40.50.1100">
    <property type="match status" value="2"/>
</dbReference>
<dbReference type="UniPathway" id="UPA00050">
    <property type="reaction ID" value="UER00065"/>
</dbReference>
<evidence type="ECO:0000256" key="8">
    <source>
        <dbReference type="ARBA" id="ARBA00022898"/>
    </source>
</evidence>
<dbReference type="RefSeq" id="WP_013162879.1">
    <property type="nucleotide sequence ID" value="NC_014216.1"/>
</dbReference>
<keyword evidence="7" id="KW-0791">Threonine biosynthesis</keyword>
<dbReference type="STRING" id="589865.DaAHT2_0642"/>
<evidence type="ECO:0000256" key="1">
    <source>
        <dbReference type="ARBA" id="ARBA00001933"/>
    </source>
</evidence>
<dbReference type="EMBL" id="CP001940">
    <property type="protein sequence ID" value="ADH85348.1"/>
    <property type="molecule type" value="Genomic_DNA"/>
</dbReference>
<name>D6Z193_DESAT</name>
<dbReference type="KEGG" id="dak:DaAHT2_0642"/>
<evidence type="ECO:0000256" key="10">
    <source>
        <dbReference type="ARBA" id="ARBA00049144"/>
    </source>
</evidence>
<dbReference type="eggNOG" id="COG0498">
    <property type="taxonomic scope" value="Bacteria"/>
</dbReference>
<dbReference type="InterPro" id="IPR037158">
    <property type="entry name" value="Thr_synth_N_sf"/>
</dbReference>
<organism evidence="15 16">
    <name type="scientific">Desulfurivibrio alkaliphilus (strain DSM 19089 / UNIQEM U267 / AHT2)</name>
    <dbReference type="NCBI Taxonomy" id="589865"/>
    <lineage>
        <taxon>Bacteria</taxon>
        <taxon>Pseudomonadati</taxon>
        <taxon>Thermodesulfobacteriota</taxon>
        <taxon>Desulfobulbia</taxon>
        <taxon>Desulfobulbales</taxon>
        <taxon>Desulfobulbaceae</taxon>
        <taxon>Desulfurivibrio</taxon>
    </lineage>
</organism>
<gene>
    <name evidence="15" type="ordered locus">DaAHT2_0642</name>
</gene>
<evidence type="ECO:0000256" key="5">
    <source>
        <dbReference type="ARBA" id="ARBA00018679"/>
    </source>
</evidence>
<keyword evidence="6" id="KW-0028">Amino-acid biosynthesis</keyword>
<dbReference type="PROSITE" id="PS00165">
    <property type="entry name" value="DEHYDRATASE_SER_THR"/>
    <property type="match status" value="1"/>
</dbReference>
<dbReference type="InterPro" id="IPR051166">
    <property type="entry name" value="Threonine_Synthase"/>
</dbReference>
<evidence type="ECO:0000313" key="16">
    <source>
        <dbReference type="Proteomes" id="UP000001508"/>
    </source>
</evidence>
<dbReference type="Pfam" id="PF14821">
    <property type="entry name" value="Thr_synth_N"/>
    <property type="match status" value="1"/>
</dbReference>
<dbReference type="InterPro" id="IPR029144">
    <property type="entry name" value="Thr_synth_N"/>
</dbReference>
<dbReference type="Pfam" id="PF24857">
    <property type="entry name" value="THR4_C"/>
    <property type="match status" value="1"/>
</dbReference>
<evidence type="ECO:0000256" key="11">
    <source>
        <dbReference type="NCBIfam" id="TIGR00260"/>
    </source>
</evidence>
<dbReference type="PANTHER" id="PTHR42690">
    <property type="entry name" value="THREONINE SYNTHASE FAMILY MEMBER"/>
    <property type="match status" value="1"/>
</dbReference>
<evidence type="ECO:0000259" key="14">
    <source>
        <dbReference type="Pfam" id="PF14821"/>
    </source>
</evidence>
<comment type="pathway">
    <text evidence="2">Amino-acid biosynthesis; L-threonine biosynthesis; L-threonine from L-aspartate: step 5/5.</text>
</comment>
<protein>
    <recommendedName>
        <fullName evidence="5 11">Threonine synthase</fullName>
        <ecNumber evidence="4 11">4.2.3.1</ecNumber>
    </recommendedName>
</protein>
<evidence type="ECO:0000256" key="7">
    <source>
        <dbReference type="ARBA" id="ARBA00022697"/>
    </source>
</evidence>
<dbReference type="GO" id="GO:0009088">
    <property type="term" value="P:threonine biosynthetic process"/>
    <property type="evidence" value="ECO:0007669"/>
    <property type="project" value="UniProtKB-UniRule"/>
</dbReference>
<evidence type="ECO:0000256" key="2">
    <source>
        <dbReference type="ARBA" id="ARBA00004979"/>
    </source>
</evidence>
<dbReference type="InterPro" id="IPR036052">
    <property type="entry name" value="TrpB-like_PALP_sf"/>
</dbReference>
<comment type="catalytic activity">
    <reaction evidence="10">
        <text>O-phospho-L-homoserine + H2O = L-threonine + phosphate</text>
        <dbReference type="Rhea" id="RHEA:10840"/>
        <dbReference type="ChEBI" id="CHEBI:15377"/>
        <dbReference type="ChEBI" id="CHEBI:43474"/>
        <dbReference type="ChEBI" id="CHEBI:57590"/>
        <dbReference type="ChEBI" id="CHEBI:57926"/>
        <dbReference type="EC" id="4.2.3.1"/>
    </reaction>
</comment>
<sequence>MRYISTRGGIAPIPFSEAVMMGLADDGGLLLPEKLPQATGEEIAVWRRLNYPDLAVAVLSHFIDDIPAADLERLVKKSYAAFQHPEVTPVVKQGQCHILELFHGPTLAFKDVALQLLGNLFEYLLAKSGGRMNIIGATSGDTGSAAIYGVRGKERINIFILHPHGRVSPIQEKQMTTVLDANVFNIAVKGTFDDGQAIVKKLFGDLNFKQQHQLGAINSINWARIVAQVVYYVYAALKLTGEGKAAQVDFAVPTGNFGDIFAGFVARRLLPKQIGQLILATNENNLLTRFVKDGDYSVSGVRPTSSPSMDIQVASNFERYLYYLNDQDAQRTRQEMEQFAATGSLQFDPARLQRIQQDFASQSADEAATKATIGDFYQSHDYLLDPHTAVGVYAGLACRRPEVPLVCLATAHPAKFGQAVEAAIGRPPELPPPLAALAKLESRCQVLPAEEQVIKDFVAQHAL</sequence>
<dbReference type="GO" id="GO:0004795">
    <property type="term" value="F:threonine synthase activity"/>
    <property type="evidence" value="ECO:0007669"/>
    <property type="project" value="UniProtKB-UniRule"/>
</dbReference>
<dbReference type="HOGENOM" id="CLU_015170_1_0_7"/>
<feature type="domain" description="Threonine synthase N-terminal" evidence="14">
    <location>
        <begin position="2"/>
        <end position="79"/>
    </location>
</feature>
<reference evidence="16" key="1">
    <citation type="submission" date="2010-02" db="EMBL/GenBank/DDBJ databases">
        <title>Complete sequence of Desulfurivibrio alkaliphilus AHT2.</title>
        <authorList>
            <consortium name="US DOE Joint Genome Institute"/>
            <person name="Pitluck S."/>
            <person name="Chertkov O."/>
            <person name="Detter J.C."/>
            <person name="Han C."/>
            <person name="Tapia R."/>
            <person name="Larimer F."/>
            <person name="Land M."/>
            <person name="Hauser L."/>
            <person name="Kyrpides N."/>
            <person name="Mikhailova N."/>
            <person name="Sorokin D.Y."/>
            <person name="Muyzer G."/>
            <person name="Woyke T."/>
        </authorList>
    </citation>
    <scope>NUCLEOTIDE SEQUENCE [LARGE SCALE GENOMIC DNA]</scope>
    <source>
        <strain evidence="16">DSM 19089 / UNIQEM U267 / AHT2</strain>
    </source>
</reference>
<feature type="domain" description="Tryptophan synthase beta chain-like PALP" evidence="13">
    <location>
        <begin position="100"/>
        <end position="332"/>
    </location>
</feature>
<dbReference type="InParanoid" id="D6Z193"/>
<dbReference type="AlphaFoldDB" id="D6Z193"/>
<evidence type="ECO:0000256" key="4">
    <source>
        <dbReference type="ARBA" id="ARBA00013028"/>
    </source>
</evidence>
<keyword evidence="9 15" id="KW-0456">Lyase</keyword>
<evidence type="ECO:0000256" key="3">
    <source>
        <dbReference type="ARBA" id="ARBA00005517"/>
    </source>
</evidence>
<keyword evidence="16" id="KW-1185">Reference proteome</keyword>
<keyword evidence="8 12" id="KW-0663">Pyridoxal phosphate</keyword>
<dbReference type="GO" id="GO:0030170">
    <property type="term" value="F:pyridoxal phosphate binding"/>
    <property type="evidence" value="ECO:0007669"/>
    <property type="project" value="InterPro"/>
</dbReference>
<comment type="cofactor">
    <cofactor evidence="1 12">
        <name>pyridoxal 5'-phosphate</name>
        <dbReference type="ChEBI" id="CHEBI:597326"/>
    </cofactor>
</comment>
<dbReference type="PANTHER" id="PTHR42690:SF1">
    <property type="entry name" value="THREONINE SYNTHASE-LIKE 2"/>
    <property type="match status" value="1"/>
</dbReference>
<dbReference type="Proteomes" id="UP000001508">
    <property type="component" value="Chromosome"/>
</dbReference>
<dbReference type="InterPro" id="IPR004450">
    <property type="entry name" value="Thr_synthase-like"/>
</dbReference>
<dbReference type="Gene3D" id="3.90.1380.10">
    <property type="entry name" value="Threonine synthase, N-terminal domain"/>
    <property type="match status" value="1"/>
</dbReference>
<dbReference type="OrthoDB" id="9763107at2"/>
<accession>D6Z193</accession>
<dbReference type="InterPro" id="IPR001926">
    <property type="entry name" value="TrpB-like_PALP"/>
</dbReference>
<dbReference type="NCBIfam" id="TIGR00260">
    <property type="entry name" value="thrC"/>
    <property type="match status" value="1"/>
</dbReference>
<evidence type="ECO:0000256" key="6">
    <source>
        <dbReference type="ARBA" id="ARBA00022605"/>
    </source>
</evidence>
<comment type="similarity">
    <text evidence="3">Belongs to the threonine synthase family.</text>
</comment>
<dbReference type="CDD" id="cd01560">
    <property type="entry name" value="Thr-synth_2"/>
    <property type="match status" value="1"/>
</dbReference>
<proteinExistence type="inferred from homology"/>